<gene>
    <name evidence="1" type="ORF">G2W53_040332</name>
</gene>
<reference evidence="1" key="1">
    <citation type="submission" date="2020-09" db="EMBL/GenBank/DDBJ databases">
        <title>Genome-Enabled Discovery of Anthraquinone Biosynthesis in Senna tora.</title>
        <authorList>
            <person name="Kang S.-H."/>
            <person name="Pandey R.P."/>
            <person name="Lee C.-M."/>
            <person name="Sim J.-S."/>
            <person name="Jeong J.-T."/>
            <person name="Choi B.-S."/>
            <person name="Jung M."/>
            <person name="Ginzburg D."/>
            <person name="Zhao K."/>
            <person name="Won S.Y."/>
            <person name="Oh T.-J."/>
            <person name="Yu Y."/>
            <person name="Kim N.-H."/>
            <person name="Lee O.R."/>
            <person name="Lee T.-H."/>
            <person name="Bashyal P."/>
            <person name="Kim T.-S."/>
            <person name="Lee W.-H."/>
            <person name="Kawkins C."/>
            <person name="Kim C.-K."/>
            <person name="Kim J.S."/>
            <person name="Ahn B.O."/>
            <person name="Rhee S.Y."/>
            <person name="Sohng J.K."/>
        </authorList>
    </citation>
    <scope>NUCLEOTIDE SEQUENCE</scope>
    <source>
        <tissue evidence="1">Leaf</tissue>
    </source>
</reference>
<protein>
    <submittedName>
        <fullName evidence="1">Uncharacterized protein</fullName>
    </submittedName>
</protein>
<dbReference type="EMBL" id="JAAIUW010000012">
    <property type="protein sequence ID" value="KAF7808171.1"/>
    <property type="molecule type" value="Genomic_DNA"/>
</dbReference>
<organism evidence="1 2">
    <name type="scientific">Senna tora</name>
    <dbReference type="NCBI Taxonomy" id="362788"/>
    <lineage>
        <taxon>Eukaryota</taxon>
        <taxon>Viridiplantae</taxon>
        <taxon>Streptophyta</taxon>
        <taxon>Embryophyta</taxon>
        <taxon>Tracheophyta</taxon>
        <taxon>Spermatophyta</taxon>
        <taxon>Magnoliopsida</taxon>
        <taxon>eudicotyledons</taxon>
        <taxon>Gunneridae</taxon>
        <taxon>Pentapetalae</taxon>
        <taxon>rosids</taxon>
        <taxon>fabids</taxon>
        <taxon>Fabales</taxon>
        <taxon>Fabaceae</taxon>
        <taxon>Caesalpinioideae</taxon>
        <taxon>Cassia clade</taxon>
        <taxon>Senna</taxon>
    </lineage>
</organism>
<dbReference type="AlphaFoldDB" id="A0A834SRE0"/>
<evidence type="ECO:0000313" key="2">
    <source>
        <dbReference type="Proteomes" id="UP000634136"/>
    </source>
</evidence>
<evidence type="ECO:0000313" key="1">
    <source>
        <dbReference type="EMBL" id="KAF7808171.1"/>
    </source>
</evidence>
<name>A0A834SRE0_9FABA</name>
<accession>A0A834SRE0</accession>
<sequence>MGHDWTNLPSDHEPHLRIKSNRILKYNAKRSV</sequence>
<keyword evidence="2" id="KW-1185">Reference proteome</keyword>
<dbReference type="Proteomes" id="UP000634136">
    <property type="component" value="Unassembled WGS sequence"/>
</dbReference>
<comment type="caution">
    <text evidence="1">The sequence shown here is derived from an EMBL/GenBank/DDBJ whole genome shotgun (WGS) entry which is preliminary data.</text>
</comment>
<proteinExistence type="predicted"/>